<dbReference type="EMBL" id="BAABBV010000001">
    <property type="protein sequence ID" value="GAA4161564.1"/>
    <property type="molecule type" value="Genomic_DNA"/>
</dbReference>
<dbReference type="InterPro" id="IPR005302">
    <property type="entry name" value="MoCF_Sase_C"/>
</dbReference>
<feature type="domain" description="MOSC" evidence="1">
    <location>
        <begin position="34"/>
        <end position="169"/>
    </location>
</feature>
<reference evidence="2" key="2">
    <citation type="submission" date="2023-12" db="EMBL/GenBank/DDBJ databases">
        <authorList>
            <person name="Sun Q."/>
            <person name="Inoue M."/>
        </authorList>
    </citation>
    <scope>NUCLEOTIDE SEQUENCE</scope>
    <source>
        <strain evidence="2">JCM 17590</strain>
    </source>
</reference>
<sequence>MASPLAPTLLALCRVDKLLPDLGGPAGVTAIDKKPIAEAVDVKPYGVYGDVQADRKNHGGLFQAVYAYAQEEADWWARELGRDIPAGLFGENLRTQGVEVSHAEIGERWRIGEKLVLEVTSPRTPCATFQRRMGEPQWVKRFTQANLTGAYFRVVERGSIAAGDEIEIVHRPGHGITVSRFFATGRRGEAYDFARTLAQHQPVEHLHPEIAALVDA</sequence>
<name>A0ABP7ZKG2_9MICO</name>
<protein>
    <submittedName>
        <fullName evidence="2">MOSC domain-containing protein</fullName>
    </submittedName>
</protein>
<organism evidence="2 3">
    <name type="scientific">Gryllotalpicola daejeonensis</name>
    <dbReference type="NCBI Taxonomy" id="993087"/>
    <lineage>
        <taxon>Bacteria</taxon>
        <taxon>Bacillati</taxon>
        <taxon>Actinomycetota</taxon>
        <taxon>Actinomycetes</taxon>
        <taxon>Micrococcales</taxon>
        <taxon>Microbacteriaceae</taxon>
        <taxon>Gryllotalpicola</taxon>
    </lineage>
</organism>
<dbReference type="PANTHER" id="PTHR30212:SF2">
    <property type="entry name" value="PROTEIN YIIM"/>
    <property type="match status" value="1"/>
</dbReference>
<dbReference type="PROSITE" id="PS51340">
    <property type="entry name" value="MOSC"/>
    <property type="match status" value="1"/>
</dbReference>
<dbReference type="Proteomes" id="UP001415169">
    <property type="component" value="Unassembled WGS sequence"/>
</dbReference>
<reference evidence="2" key="1">
    <citation type="journal article" date="2014" name="Int. J. Syst. Evol. Microbiol.">
        <title>Complete genome of a new Firmicutes species belonging to the dominant human colonic microbiota ('Ruminococcus bicirculans') reveals two chromosomes and a selective capacity to utilize plant glucans.</title>
        <authorList>
            <consortium name="NISC Comparative Sequencing Program"/>
            <person name="Wegmann U."/>
            <person name="Louis P."/>
            <person name="Goesmann A."/>
            <person name="Henrissat B."/>
            <person name="Duncan S.H."/>
            <person name="Flint H.J."/>
        </authorList>
    </citation>
    <scope>NUCLEOTIDE SEQUENCE</scope>
    <source>
        <strain evidence="2">JCM 17590</strain>
    </source>
</reference>
<comment type="caution">
    <text evidence="2">The sequence shown here is derived from an EMBL/GenBank/DDBJ whole genome shotgun (WGS) entry which is preliminary data.</text>
</comment>
<evidence type="ECO:0000313" key="2">
    <source>
        <dbReference type="EMBL" id="GAA4161564.1"/>
    </source>
</evidence>
<dbReference type="SUPFAM" id="SSF50800">
    <property type="entry name" value="PK beta-barrel domain-like"/>
    <property type="match status" value="1"/>
</dbReference>
<dbReference type="InterPro" id="IPR011037">
    <property type="entry name" value="Pyrv_Knase-like_insert_dom_sf"/>
</dbReference>
<proteinExistence type="predicted"/>
<accession>A0ABP7ZKG2</accession>
<dbReference type="Gene3D" id="2.40.33.20">
    <property type="entry name" value="PK beta-barrel domain-like"/>
    <property type="match status" value="1"/>
</dbReference>
<dbReference type="RefSeq" id="WP_344791560.1">
    <property type="nucleotide sequence ID" value="NZ_BAABBV010000001.1"/>
</dbReference>
<dbReference type="Pfam" id="PF03473">
    <property type="entry name" value="MOSC"/>
    <property type="match status" value="1"/>
</dbReference>
<keyword evidence="3" id="KW-1185">Reference proteome</keyword>
<gene>
    <name evidence="2" type="ORF">GCM10022286_19330</name>
</gene>
<evidence type="ECO:0000259" key="1">
    <source>
        <dbReference type="PROSITE" id="PS51340"/>
    </source>
</evidence>
<evidence type="ECO:0000313" key="3">
    <source>
        <dbReference type="Proteomes" id="UP001415169"/>
    </source>
</evidence>
<dbReference type="InterPro" id="IPR052353">
    <property type="entry name" value="Benzoxazolinone_Detox_Enz"/>
</dbReference>
<dbReference type="PANTHER" id="PTHR30212">
    <property type="entry name" value="PROTEIN YIIM"/>
    <property type="match status" value="1"/>
</dbReference>